<comment type="caution">
    <text evidence="1">The sequence shown here is derived from an EMBL/GenBank/DDBJ whole genome shotgun (WGS) entry which is preliminary data.</text>
</comment>
<dbReference type="EMBL" id="CAJJDN010000001">
    <property type="protein sequence ID" value="CAD8045577.1"/>
    <property type="molecule type" value="Genomic_DNA"/>
</dbReference>
<accession>A0A8S1JTW5</accession>
<dbReference type="OrthoDB" id="290828at2759"/>
<reference evidence="1" key="1">
    <citation type="submission" date="2021-01" db="EMBL/GenBank/DDBJ databases">
        <authorList>
            <consortium name="Genoscope - CEA"/>
            <person name="William W."/>
        </authorList>
    </citation>
    <scope>NUCLEOTIDE SEQUENCE</scope>
</reference>
<dbReference type="Proteomes" id="UP000692954">
    <property type="component" value="Unassembled WGS sequence"/>
</dbReference>
<gene>
    <name evidence="1" type="ORF">PSON_ATCC_30995.1.T0010117</name>
</gene>
<organism evidence="1 2">
    <name type="scientific">Paramecium sonneborni</name>
    <dbReference type="NCBI Taxonomy" id="65129"/>
    <lineage>
        <taxon>Eukaryota</taxon>
        <taxon>Sar</taxon>
        <taxon>Alveolata</taxon>
        <taxon>Ciliophora</taxon>
        <taxon>Intramacronucleata</taxon>
        <taxon>Oligohymenophorea</taxon>
        <taxon>Peniculida</taxon>
        <taxon>Parameciidae</taxon>
        <taxon>Paramecium</taxon>
    </lineage>
</organism>
<dbReference type="AlphaFoldDB" id="A0A8S1JTW5"/>
<sequence>MNEELTKETLIVQHQDQHLTYTQILKALQPLNHKTFRFNIPEISIFNQGEVELFISQRRTNLNGQYKQLRNLPIYRLKVLMPKNGCICKYVDQNLQMMTDFELNILLNKRRNEPIWKDILYLQSQYLMDQRVLYIAEQDDSTTLYKRAYNEVGILTKDIVIASSQYITDEEEDHYERSLNQEQLSQYYTYKIIHFLQKVRNIKITHGIFKWSIEKSRHYYFIDSQNVSFKNILVQDQKLNSKQLNPLQLIDTINDEVVKQYTTILKSEYEKKKMEFGFNEKQFNITKDKETENVFKEIHKGSNIQYNQLFRDIDSFTKYEGILLRQIKQKHTIKLVRPRQRVLTIQNCQSPHKTLPVRSFTQQKQRTPTYKHYKSNLKYNTLPYLLQC</sequence>
<evidence type="ECO:0000313" key="2">
    <source>
        <dbReference type="Proteomes" id="UP000692954"/>
    </source>
</evidence>
<protein>
    <submittedName>
        <fullName evidence="1">Uncharacterized protein</fullName>
    </submittedName>
</protein>
<evidence type="ECO:0000313" key="1">
    <source>
        <dbReference type="EMBL" id="CAD8045577.1"/>
    </source>
</evidence>
<proteinExistence type="predicted"/>
<keyword evidence="2" id="KW-1185">Reference proteome</keyword>
<name>A0A8S1JTW5_9CILI</name>